<comment type="caution">
    <text evidence="2">The sequence shown here is derived from an EMBL/GenBank/DDBJ whole genome shotgun (WGS) entry which is preliminary data.</text>
</comment>
<dbReference type="AlphaFoldDB" id="A0A9J5W8K5"/>
<protein>
    <recommendedName>
        <fullName evidence="4">Polyprotein protein</fullName>
    </recommendedName>
</protein>
<sequence>MIYDIVKIPDASDMPPATTRNKVRVEEAADPESEAKSDEEMLEVAEDASYDGLNGTEEAMVDAVVQASLADTLLADPSAVAIPSEVTPSTEA</sequence>
<organism evidence="2 3">
    <name type="scientific">Solanum commersonii</name>
    <name type="common">Commerson's wild potato</name>
    <name type="synonym">Commerson's nightshade</name>
    <dbReference type="NCBI Taxonomy" id="4109"/>
    <lineage>
        <taxon>Eukaryota</taxon>
        <taxon>Viridiplantae</taxon>
        <taxon>Streptophyta</taxon>
        <taxon>Embryophyta</taxon>
        <taxon>Tracheophyta</taxon>
        <taxon>Spermatophyta</taxon>
        <taxon>Magnoliopsida</taxon>
        <taxon>eudicotyledons</taxon>
        <taxon>Gunneridae</taxon>
        <taxon>Pentapetalae</taxon>
        <taxon>asterids</taxon>
        <taxon>lamiids</taxon>
        <taxon>Solanales</taxon>
        <taxon>Solanaceae</taxon>
        <taxon>Solanoideae</taxon>
        <taxon>Solaneae</taxon>
        <taxon>Solanum</taxon>
    </lineage>
</organism>
<name>A0A9J5W8K5_SOLCO</name>
<proteinExistence type="predicted"/>
<dbReference type="Proteomes" id="UP000824120">
    <property type="component" value="Chromosome 12"/>
</dbReference>
<feature type="region of interest" description="Disordered" evidence="1">
    <location>
        <begin position="8"/>
        <end position="41"/>
    </location>
</feature>
<feature type="compositionally biased region" description="Basic and acidic residues" evidence="1">
    <location>
        <begin position="23"/>
        <end position="39"/>
    </location>
</feature>
<keyword evidence="3" id="KW-1185">Reference proteome</keyword>
<gene>
    <name evidence="2" type="ORF">H5410_061691</name>
</gene>
<evidence type="ECO:0008006" key="4">
    <source>
        <dbReference type="Google" id="ProtNLM"/>
    </source>
</evidence>
<dbReference type="EMBL" id="JACXVP010000012">
    <property type="protein sequence ID" value="KAG5571925.1"/>
    <property type="molecule type" value="Genomic_DNA"/>
</dbReference>
<evidence type="ECO:0000313" key="2">
    <source>
        <dbReference type="EMBL" id="KAG5571925.1"/>
    </source>
</evidence>
<evidence type="ECO:0000313" key="3">
    <source>
        <dbReference type="Proteomes" id="UP000824120"/>
    </source>
</evidence>
<reference evidence="2 3" key="1">
    <citation type="submission" date="2020-09" db="EMBL/GenBank/DDBJ databases">
        <title>De no assembly of potato wild relative species, Solanum commersonii.</title>
        <authorList>
            <person name="Cho K."/>
        </authorList>
    </citation>
    <scope>NUCLEOTIDE SEQUENCE [LARGE SCALE GENOMIC DNA]</scope>
    <source>
        <strain evidence="2">LZ3.2</strain>
        <tissue evidence="2">Leaf</tissue>
    </source>
</reference>
<accession>A0A9J5W8K5</accession>
<evidence type="ECO:0000256" key="1">
    <source>
        <dbReference type="SAM" id="MobiDB-lite"/>
    </source>
</evidence>